<dbReference type="SFLD" id="SFLDG01019">
    <property type="entry name" value="Terpene_Cyclase_Like_1_C_Termi"/>
    <property type="match status" value="1"/>
</dbReference>
<dbReference type="InterPro" id="IPR005630">
    <property type="entry name" value="Terpene_synthase_metal-bd"/>
</dbReference>
<evidence type="ECO:0000259" key="6">
    <source>
        <dbReference type="Pfam" id="PF03936"/>
    </source>
</evidence>
<dbReference type="Gene3D" id="1.50.10.130">
    <property type="entry name" value="Terpene synthase, N-terminal domain"/>
    <property type="match status" value="1"/>
</dbReference>
<dbReference type="InterPro" id="IPR008949">
    <property type="entry name" value="Isoprenoid_synthase_dom_sf"/>
</dbReference>
<dbReference type="InterPro" id="IPR036965">
    <property type="entry name" value="Terpene_synth_N_sf"/>
</dbReference>
<dbReference type="Pfam" id="PF01397">
    <property type="entry name" value="Terpene_synth"/>
    <property type="match status" value="1"/>
</dbReference>
<evidence type="ECO:0000256" key="4">
    <source>
        <dbReference type="ARBA" id="ARBA00023239"/>
    </source>
</evidence>
<dbReference type="SUPFAM" id="SSF48576">
    <property type="entry name" value="Terpenoid synthases"/>
    <property type="match status" value="1"/>
</dbReference>
<dbReference type="AlphaFoldDB" id="A0A371E991"/>
<dbReference type="InterPro" id="IPR008930">
    <property type="entry name" value="Terpenoid_cyclase/PrenylTrfase"/>
</dbReference>
<comment type="caution">
    <text evidence="7">The sequence shown here is derived from an EMBL/GenBank/DDBJ whole genome shotgun (WGS) entry which is preliminary data.</text>
</comment>
<proteinExistence type="predicted"/>
<evidence type="ECO:0000313" key="8">
    <source>
        <dbReference type="Proteomes" id="UP000257109"/>
    </source>
</evidence>
<evidence type="ECO:0000256" key="2">
    <source>
        <dbReference type="ARBA" id="ARBA00022723"/>
    </source>
</evidence>
<dbReference type="InterPro" id="IPR001906">
    <property type="entry name" value="Terpene_synth_N"/>
</dbReference>
<dbReference type="GO" id="GO:0000287">
    <property type="term" value="F:magnesium ion binding"/>
    <property type="evidence" value="ECO:0007669"/>
    <property type="project" value="InterPro"/>
</dbReference>
<dbReference type="Pfam" id="PF03936">
    <property type="entry name" value="Terpene_synth_C"/>
    <property type="match status" value="1"/>
</dbReference>
<protein>
    <submittedName>
        <fullName evidence="7">Isoprene synthase, chloroplastic</fullName>
    </submittedName>
</protein>
<dbReference type="OrthoDB" id="1417850at2759"/>
<dbReference type="SFLD" id="SFLDS00005">
    <property type="entry name" value="Isoprenoid_Synthase_Type_I"/>
    <property type="match status" value="1"/>
</dbReference>
<feature type="domain" description="Terpene synthase metal-binding" evidence="6">
    <location>
        <begin position="128"/>
        <end position="368"/>
    </location>
</feature>
<dbReference type="PANTHER" id="PTHR31225">
    <property type="entry name" value="OS04G0344100 PROTEIN-RELATED"/>
    <property type="match status" value="1"/>
</dbReference>
<feature type="domain" description="Terpene synthase N-terminal" evidence="5">
    <location>
        <begin position="1"/>
        <end position="68"/>
    </location>
</feature>
<keyword evidence="3" id="KW-0460">Magnesium</keyword>
<feature type="non-terminal residue" evidence="7">
    <location>
        <position position="432"/>
    </location>
</feature>
<dbReference type="GO" id="GO:0010333">
    <property type="term" value="F:terpene synthase activity"/>
    <property type="evidence" value="ECO:0007669"/>
    <property type="project" value="InterPro"/>
</dbReference>
<comment type="cofactor">
    <cofactor evidence="1">
        <name>Mg(2+)</name>
        <dbReference type="ChEBI" id="CHEBI:18420"/>
    </cofactor>
</comment>
<reference evidence="7" key="1">
    <citation type="submission" date="2018-05" db="EMBL/GenBank/DDBJ databases">
        <title>Draft genome of Mucuna pruriens seed.</title>
        <authorList>
            <person name="Nnadi N.E."/>
            <person name="Vos R."/>
            <person name="Hasami M.H."/>
            <person name="Devisetty U.K."/>
            <person name="Aguiy J.C."/>
        </authorList>
    </citation>
    <scope>NUCLEOTIDE SEQUENCE [LARGE SCALE GENOMIC DNA]</scope>
    <source>
        <strain evidence="7">JCA_2017</strain>
    </source>
</reference>
<keyword evidence="8" id="KW-1185">Reference proteome</keyword>
<dbReference type="Proteomes" id="UP000257109">
    <property type="component" value="Unassembled WGS sequence"/>
</dbReference>
<dbReference type="InterPro" id="IPR034741">
    <property type="entry name" value="Terpene_cyclase-like_1_C"/>
</dbReference>
<accession>A0A371E991</accession>
<dbReference type="STRING" id="157652.A0A371E991"/>
<dbReference type="FunFam" id="1.10.600.10:FF:000007">
    <property type="entry name" value="Isoprene synthase, chloroplastic"/>
    <property type="match status" value="1"/>
</dbReference>
<dbReference type="Gene3D" id="1.10.600.10">
    <property type="entry name" value="Farnesyl Diphosphate Synthase"/>
    <property type="match status" value="1"/>
</dbReference>
<evidence type="ECO:0000256" key="1">
    <source>
        <dbReference type="ARBA" id="ARBA00001946"/>
    </source>
</evidence>
<evidence type="ECO:0000313" key="7">
    <source>
        <dbReference type="EMBL" id="RDX62602.1"/>
    </source>
</evidence>
<dbReference type="InterPro" id="IPR044814">
    <property type="entry name" value="Terpene_cyclase_plant_C1"/>
</dbReference>
<dbReference type="PANTHER" id="PTHR31225:SF98">
    <property type="entry name" value="TERPENE SYNTHASE 9-RELATED"/>
    <property type="match status" value="1"/>
</dbReference>
<dbReference type="EMBL" id="QJKJ01015388">
    <property type="protein sequence ID" value="RDX62602.1"/>
    <property type="molecule type" value="Genomic_DNA"/>
</dbReference>
<organism evidence="7 8">
    <name type="scientific">Mucuna pruriens</name>
    <name type="common">Velvet bean</name>
    <name type="synonym">Dolichos pruriens</name>
    <dbReference type="NCBI Taxonomy" id="157652"/>
    <lineage>
        <taxon>Eukaryota</taxon>
        <taxon>Viridiplantae</taxon>
        <taxon>Streptophyta</taxon>
        <taxon>Embryophyta</taxon>
        <taxon>Tracheophyta</taxon>
        <taxon>Spermatophyta</taxon>
        <taxon>Magnoliopsida</taxon>
        <taxon>eudicotyledons</taxon>
        <taxon>Gunneridae</taxon>
        <taxon>Pentapetalae</taxon>
        <taxon>rosids</taxon>
        <taxon>fabids</taxon>
        <taxon>Fabales</taxon>
        <taxon>Fabaceae</taxon>
        <taxon>Papilionoideae</taxon>
        <taxon>50 kb inversion clade</taxon>
        <taxon>NPAAA clade</taxon>
        <taxon>indigoferoid/millettioid clade</taxon>
        <taxon>Phaseoleae</taxon>
        <taxon>Mucuna</taxon>
    </lineage>
</organism>
<evidence type="ECO:0000259" key="5">
    <source>
        <dbReference type="Pfam" id="PF01397"/>
    </source>
</evidence>
<gene>
    <name evidence="7" type="primary">ISPS</name>
    <name evidence="7" type="ORF">CR513_59050</name>
</gene>
<sequence length="432" mass="50490">MFKGFRDEKENFKVEISNDVQGMLSLYAASYLTFEGESLWEANTFSRTYLMNLLKQGIDVDVAKQVWQVLEGLPYHQSFHRLEARRYIDTYAKKGPHNHLMLELAKLDFNIIQSLHQKELQEVSRWWKDFGLASKIHFARDRIVESFFWSLGMIPQPQITKSRKELTKVGILITIIDDIYDVYGTLEELELFTNAIERWDVNAINTLPDYMILCFLALYNTVNEMAYDIFKEQGVKSIHYLKKSWSDLCKSYLQEAKWFHNKVTPSFDEFLENGWISSGGGPLLIHSYFLVTHDQDITEQALHSLTNYHDPLRSAMTILRLTNDLGTSTDEIERGETSNSIISYLHETGLSKENARQYYTTLIDKEWQNLNKYHYQVMHSIFSKSFIHCVLNFARIAQYTYQYGDGYGRQDDISINRIKLLLVDPIPVNIVT</sequence>
<dbReference type="InterPro" id="IPR050148">
    <property type="entry name" value="Terpene_synthase-like"/>
</dbReference>
<dbReference type="CDD" id="cd00684">
    <property type="entry name" value="Terpene_cyclase_plant_C1"/>
    <property type="match status" value="1"/>
</dbReference>
<evidence type="ECO:0000256" key="3">
    <source>
        <dbReference type="ARBA" id="ARBA00022842"/>
    </source>
</evidence>
<name>A0A371E991_MUCPR</name>
<dbReference type="GO" id="GO:0016102">
    <property type="term" value="P:diterpenoid biosynthetic process"/>
    <property type="evidence" value="ECO:0007669"/>
    <property type="project" value="InterPro"/>
</dbReference>
<dbReference type="SUPFAM" id="SSF48239">
    <property type="entry name" value="Terpenoid cyclases/Protein prenyltransferases"/>
    <property type="match status" value="1"/>
</dbReference>
<keyword evidence="4" id="KW-0456">Lyase</keyword>
<keyword evidence="2" id="KW-0479">Metal-binding</keyword>